<gene>
    <name evidence="1" type="ORF">AMORRO_LOCUS15304</name>
</gene>
<comment type="caution">
    <text evidence="1">The sequence shown here is derived from an EMBL/GenBank/DDBJ whole genome shotgun (WGS) entry which is preliminary data.</text>
</comment>
<protein>
    <submittedName>
        <fullName evidence="1">5716_t:CDS:1</fullName>
    </submittedName>
</protein>
<dbReference type="EMBL" id="CAJVPV010035128">
    <property type="protein sequence ID" value="CAG8750298.1"/>
    <property type="molecule type" value="Genomic_DNA"/>
</dbReference>
<accession>A0A9N9IVN6</accession>
<reference evidence="1" key="1">
    <citation type="submission" date="2021-06" db="EMBL/GenBank/DDBJ databases">
        <authorList>
            <person name="Kallberg Y."/>
            <person name="Tangrot J."/>
            <person name="Rosling A."/>
        </authorList>
    </citation>
    <scope>NUCLEOTIDE SEQUENCE</scope>
    <source>
        <strain evidence="1">CL551</strain>
    </source>
</reference>
<feature type="non-terminal residue" evidence="1">
    <location>
        <position position="67"/>
    </location>
</feature>
<organism evidence="1 2">
    <name type="scientific">Acaulospora morrowiae</name>
    <dbReference type="NCBI Taxonomy" id="94023"/>
    <lineage>
        <taxon>Eukaryota</taxon>
        <taxon>Fungi</taxon>
        <taxon>Fungi incertae sedis</taxon>
        <taxon>Mucoromycota</taxon>
        <taxon>Glomeromycotina</taxon>
        <taxon>Glomeromycetes</taxon>
        <taxon>Diversisporales</taxon>
        <taxon>Acaulosporaceae</taxon>
        <taxon>Acaulospora</taxon>
    </lineage>
</organism>
<name>A0A9N9IVN6_9GLOM</name>
<sequence>MSTNYFKETSSKIQEIIRITRQLTDKWMGPVKQELSTQKSNNQNIKKEKGILNQKIGIDELAEIINN</sequence>
<dbReference type="Proteomes" id="UP000789342">
    <property type="component" value="Unassembled WGS sequence"/>
</dbReference>
<dbReference type="AlphaFoldDB" id="A0A9N9IVN6"/>
<keyword evidence="2" id="KW-1185">Reference proteome</keyword>
<evidence type="ECO:0000313" key="1">
    <source>
        <dbReference type="EMBL" id="CAG8750298.1"/>
    </source>
</evidence>
<proteinExistence type="predicted"/>
<evidence type="ECO:0000313" key="2">
    <source>
        <dbReference type="Proteomes" id="UP000789342"/>
    </source>
</evidence>